<evidence type="ECO:0000313" key="3">
    <source>
        <dbReference type="Proteomes" id="UP001165685"/>
    </source>
</evidence>
<dbReference type="EMBL" id="JAQFWP010000008">
    <property type="protein sequence ID" value="MDA2804089.1"/>
    <property type="molecule type" value="Genomic_DNA"/>
</dbReference>
<name>A0ABT4THA6_9ACTN</name>
<evidence type="ECO:0000313" key="2">
    <source>
        <dbReference type="EMBL" id="MDA2804089.1"/>
    </source>
</evidence>
<feature type="domain" description="Ferric siderophore reductase C-terminal" evidence="1">
    <location>
        <begin position="222"/>
        <end position="242"/>
    </location>
</feature>
<dbReference type="Proteomes" id="UP001165685">
    <property type="component" value="Unassembled WGS sequence"/>
</dbReference>
<sequence>MAAGQSGSEGLDRALDEAARINAFFAVERSPAGRVRPMEDLWADGAFLAARIDAVRERLASRAGRPLGDVEPRVAASIFFQGIASRLLSPAAAAVLIGGVLPGRRALGWYADGPTLALARTGAPGVRVGHGDGEADALAGHVLEGMLAPLLQAVREHVKVAPRLLWGNAASSLGGTVAALAAARPALAGRAVRLGEALMDRPPLHGLGGPGAGATMADSFVRRTCCLYYRIPGCGKCGDCALLER</sequence>
<dbReference type="Pfam" id="PF11575">
    <property type="entry name" value="FhuF_C"/>
    <property type="match status" value="1"/>
</dbReference>
<keyword evidence="3" id="KW-1185">Reference proteome</keyword>
<comment type="caution">
    <text evidence="2">The sequence shown here is derived from an EMBL/GenBank/DDBJ whole genome shotgun (WGS) entry which is preliminary data.</text>
</comment>
<protein>
    <submittedName>
        <fullName evidence="2">(2Fe-2S)-binding protein</fullName>
    </submittedName>
</protein>
<evidence type="ECO:0000259" key="1">
    <source>
        <dbReference type="Pfam" id="PF11575"/>
    </source>
</evidence>
<proteinExistence type="predicted"/>
<dbReference type="RefSeq" id="WP_270676596.1">
    <property type="nucleotide sequence ID" value="NZ_JAQFWP010000008.1"/>
</dbReference>
<reference evidence="2" key="1">
    <citation type="submission" date="2023-01" db="EMBL/GenBank/DDBJ databases">
        <title>Draft genome sequence of Nocardiopsis sp. LSu2-4 isolated from halophytes.</title>
        <authorList>
            <person name="Duangmal K."/>
            <person name="Chantavorakit T."/>
        </authorList>
    </citation>
    <scope>NUCLEOTIDE SEQUENCE</scope>
    <source>
        <strain evidence="2">LSu2-4</strain>
    </source>
</reference>
<accession>A0ABT4THA6</accession>
<gene>
    <name evidence="2" type="ORF">O4U47_06165</name>
</gene>
<organism evidence="2 3">
    <name type="scientific">Nocardiopsis suaedae</name>
    <dbReference type="NCBI Taxonomy" id="3018444"/>
    <lineage>
        <taxon>Bacteria</taxon>
        <taxon>Bacillati</taxon>
        <taxon>Actinomycetota</taxon>
        <taxon>Actinomycetes</taxon>
        <taxon>Streptosporangiales</taxon>
        <taxon>Nocardiopsidaceae</taxon>
        <taxon>Nocardiopsis</taxon>
    </lineage>
</organism>
<dbReference type="InterPro" id="IPR024726">
    <property type="entry name" value="FhuF_C"/>
</dbReference>